<evidence type="ECO:0000313" key="8">
    <source>
        <dbReference type="EMBL" id="GAA4479211.1"/>
    </source>
</evidence>
<dbReference type="SUPFAM" id="SSF53098">
    <property type="entry name" value="Ribonuclease H-like"/>
    <property type="match status" value="1"/>
</dbReference>
<reference evidence="9" key="1">
    <citation type="journal article" date="2019" name="Int. J. Syst. Evol. Microbiol.">
        <title>The Global Catalogue of Microorganisms (GCM) 10K type strain sequencing project: providing services to taxonomists for standard genome sequencing and annotation.</title>
        <authorList>
            <consortium name="The Broad Institute Genomics Platform"/>
            <consortium name="The Broad Institute Genome Sequencing Center for Infectious Disease"/>
            <person name="Wu L."/>
            <person name="Ma J."/>
        </authorList>
    </citation>
    <scope>NUCLEOTIDE SEQUENCE [LARGE SCALE GENOMIC DNA]</scope>
    <source>
        <strain evidence="9">JCM 17839</strain>
    </source>
</reference>
<dbReference type="InterPro" id="IPR038720">
    <property type="entry name" value="YprB_RNase_H-like_dom"/>
</dbReference>
<evidence type="ECO:0000256" key="1">
    <source>
        <dbReference type="ARBA" id="ARBA00022741"/>
    </source>
</evidence>
<feature type="compositionally biased region" description="Low complexity" evidence="5">
    <location>
        <begin position="785"/>
        <end position="801"/>
    </location>
</feature>
<keyword evidence="3" id="KW-0347">Helicase</keyword>
<accession>A0ABP8P3X3</accession>
<dbReference type="CDD" id="cd18808">
    <property type="entry name" value="SF1_C_Upf1"/>
    <property type="match status" value="1"/>
</dbReference>
<evidence type="ECO:0000256" key="4">
    <source>
        <dbReference type="ARBA" id="ARBA00022840"/>
    </source>
</evidence>
<dbReference type="Proteomes" id="UP001500731">
    <property type="component" value="Unassembled WGS sequence"/>
</dbReference>
<evidence type="ECO:0000256" key="3">
    <source>
        <dbReference type="ARBA" id="ARBA00022806"/>
    </source>
</evidence>
<comment type="caution">
    <text evidence="8">The sequence shown here is derived from an EMBL/GenBank/DDBJ whole genome shotgun (WGS) entry which is preliminary data.</text>
</comment>
<dbReference type="NCBIfam" id="TIGR03491">
    <property type="entry name" value="TM0106 family RecB-like putative nuclease"/>
    <property type="match status" value="1"/>
</dbReference>
<dbReference type="RefSeq" id="WP_345183869.1">
    <property type="nucleotide sequence ID" value="NZ_BAABGP010000003.1"/>
</dbReference>
<keyword evidence="9" id="KW-1185">Reference proteome</keyword>
<feature type="domain" description="DNA2/NAM7 helicase-like C-terminal" evidence="6">
    <location>
        <begin position="999"/>
        <end position="1175"/>
    </location>
</feature>
<dbReference type="InterPro" id="IPR041679">
    <property type="entry name" value="DNA2/NAM7-like_C"/>
</dbReference>
<gene>
    <name evidence="8" type="ORF">GCM10023171_04380</name>
</gene>
<feature type="domain" description="YprB ribonuclease H-like" evidence="7">
    <location>
        <begin position="352"/>
        <end position="542"/>
    </location>
</feature>
<evidence type="ECO:0000259" key="6">
    <source>
        <dbReference type="Pfam" id="PF13087"/>
    </source>
</evidence>
<evidence type="ECO:0000256" key="5">
    <source>
        <dbReference type="SAM" id="MobiDB-lite"/>
    </source>
</evidence>
<dbReference type="Pfam" id="PF13604">
    <property type="entry name" value="AAA_30"/>
    <property type="match status" value="1"/>
</dbReference>
<dbReference type="CDD" id="cd17934">
    <property type="entry name" value="DEXXQc_Upf1-like"/>
    <property type="match status" value="1"/>
</dbReference>
<dbReference type="Pfam" id="PF13087">
    <property type="entry name" value="AAA_12"/>
    <property type="match status" value="1"/>
</dbReference>
<evidence type="ECO:0000259" key="7">
    <source>
        <dbReference type="Pfam" id="PF13482"/>
    </source>
</evidence>
<keyword evidence="4" id="KW-0067">ATP-binding</keyword>
<protein>
    <submittedName>
        <fullName evidence="8">TM0106 family RecB-like putative nuclease</fullName>
    </submittedName>
</protein>
<proteinExistence type="predicted"/>
<dbReference type="SUPFAM" id="SSF52540">
    <property type="entry name" value="P-loop containing nucleoside triphosphate hydrolases"/>
    <property type="match status" value="1"/>
</dbReference>
<dbReference type="PANTHER" id="PTHR43788:SF8">
    <property type="entry name" value="DNA-BINDING PROTEIN SMUBP-2"/>
    <property type="match status" value="1"/>
</dbReference>
<feature type="region of interest" description="Disordered" evidence="5">
    <location>
        <begin position="771"/>
        <end position="805"/>
    </location>
</feature>
<dbReference type="InterPro" id="IPR047187">
    <property type="entry name" value="SF1_C_Upf1"/>
</dbReference>
<dbReference type="EMBL" id="BAABGP010000003">
    <property type="protein sequence ID" value="GAA4479211.1"/>
    <property type="molecule type" value="Genomic_DNA"/>
</dbReference>
<dbReference type="InterPro" id="IPR027417">
    <property type="entry name" value="P-loop_NTPase"/>
</dbReference>
<dbReference type="InterPro" id="IPR012337">
    <property type="entry name" value="RNaseH-like_sf"/>
</dbReference>
<organism evidence="8 9">
    <name type="scientific">Microbacterium panaciterrae</name>
    <dbReference type="NCBI Taxonomy" id="985759"/>
    <lineage>
        <taxon>Bacteria</taxon>
        <taxon>Bacillati</taxon>
        <taxon>Actinomycetota</taxon>
        <taxon>Actinomycetes</taxon>
        <taxon>Micrococcales</taxon>
        <taxon>Microbacteriaceae</taxon>
        <taxon>Microbacterium</taxon>
    </lineage>
</organism>
<keyword evidence="2" id="KW-0378">Hydrolase</keyword>
<keyword evidence="1" id="KW-0547">Nucleotide-binding</keyword>
<evidence type="ECO:0000313" key="9">
    <source>
        <dbReference type="Proteomes" id="UP001500731"/>
    </source>
</evidence>
<name>A0ABP8P3X3_9MICO</name>
<dbReference type="PANTHER" id="PTHR43788">
    <property type="entry name" value="DNA2/NAM7 HELICASE FAMILY MEMBER"/>
    <property type="match status" value="1"/>
</dbReference>
<dbReference type="InterPro" id="IPR019993">
    <property type="entry name" value="RecB_nuclease_TM0106_put"/>
</dbReference>
<dbReference type="InterPro" id="IPR050534">
    <property type="entry name" value="Coronavir_polyprotein_1ab"/>
</dbReference>
<dbReference type="Gene3D" id="3.40.50.300">
    <property type="entry name" value="P-loop containing nucleotide triphosphate hydrolases"/>
    <property type="match status" value="2"/>
</dbReference>
<sequence>MRVITPSGPDRSGAVGTGSRVIWSATDLKLAAECEFAWARRIDAKLGRVEAVEDPEDATLARAAAMGDVHEVVVLEDYLASHGRSTDGGPGVVELPKVSSTDDEALAAIVAETERALRSDATVIYQAAFSTPEFVGFADFLLRDADGRWRVQDSKLARTARVTALMQLAAYVDQLDRLGIPRSDEVDLILGDRSISTHAVRDLLPLFHVRRARLRALIADRRIDEGAAGAPLAWGDDRGDLQIVACGRCATCEIEVLAHRDLLMVARMRPVQRARLRAVGIRTIDDLARAPEVPEGMNAETFQALRAQARLQLAAMTADAAAGGGDGATSPPFEVISATAIGLMPRPSRGDLFFDFEGDPLYTEPGEGKPWGLDYLFGWVDDAEQYSALWAHDFAAEKQALLDFLDFVTARRAAHPDLHIYHYAPYETSHLQNMAERYGVGEAAVDRLLREGVFVDLYPLVLRSVRVGSRSYSIKKLEPLYMGAEVRTSDVQKGDDSIVQYVQARGLVSDGRTEEADEILADLADYNRYDCVSTRRLRNWLVSLAREAGVLPAPPDEPETRAYEPAPLSVALQAEAQRVQAEGGDGQTYRVAAAAIDYFPREAKSFWISHFQRLREPVSLWESTRDVLRVDPERSSLAMEWGIEEGARTMTRLVDLHGELAPGSTLGVGGSPYALYEAPPPFDGVFPSRVIHVPHEVEIVEVLEDGYRIRERAVGGQTWDDLPLALTPASPPRVNSLQGAIEEWAGNMLSAAPSFGQDPATDVLRRVVPRTVSGGPLPVTEPGSAAEPGTTAETATTAETGDSPNAADAIVQGVLDLDRSYLAVQGPPGTGKTYTASHVIARLVNDHGYRIGVVAQSHAIVENLLERVVAAGVDAAQVAKAPKDPQAATAYTVIRKDGLAGYLAEHTSAAGVGCVVGGTAWDFSNTKRVQRGELDLLVIDEAGQFSLASTIAVAVSAQRLLLLGDPQQLPQVSQGTHPEPVDTSALGWVMHERSVIDPAHGSFLARSWRMHPAVAAPVSQLAYAGALASAEGTERRGIEGVEPGLHVHPIRHRGNATQSPEEAAEVVRIVRDLVGRAYTDGMEGAAPRPLEPADIIVVAPYNAQKQLIHDALAAAGLGDVAVGTVDNFQGKEAVVSITSLAASSGRDAPRGPEFLLLQNRLNVAISRAKVAAYLIHSPALLDDLPWTPEGVARLSAFAHLVGADRD</sequence>
<evidence type="ECO:0000256" key="2">
    <source>
        <dbReference type="ARBA" id="ARBA00022801"/>
    </source>
</evidence>
<dbReference type="Pfam" id="PF13482">
    <property type="entry name" value="RNase_H_2"/>
    <property type="match status" value="1"/>
</dbReference>